<dbReference type="EMBL" id="NMUH01006407">
    <property type="protein sequence ID" value="MQM15195.1"/>
    <property type="molecule type" value="Genomic_DNA"/>
</dbReference>
<dbReference type="Proteomes" id="UP000652761">
    <property type="component" value="Unassembled WGS sequence"/>
</dbReference>
<evidence type="ECO:0000313" key="3">
    <source>
        <dbReference type="Proteomes" id="UP000652761"/>
    </source>
</evidence>
<name>A0A843X780_COLES</name>
<gene>
    <name evidence="2" type="ORF">Taro_048133</name>
</gene>
<accession>A0A843X780</accession>
<sequence>MNTSAKLGTQSVLCSSKVERYEDQQPQTTNCGVISEHGVIVAEQGRATMDASSTLSASPDDRLWRHEMTVSMKAASQGRVIGPAPGSPNTSSDILRSSAKMSLLRYASGTSKRCPLLEYTTKQPFLAGAGAEKDSDSSAIGAPALRKASFFLPAAAAFIHFLAIWASLLELIMVIGL</sequence>
<keyword evidence="1" id="KW-1133">Transmembrane helix</keyword>
<reference evidence="2" key="1">
    <citation type="submission" date="2017-07" db="EMBL/GenBank/DDBJ databases">
        <title>Taro Niue Genome Assembly and Annotation.</title>
        <authorList>
            <person name="Atibalentja N."/>
            <person name="Keating K."/>
            <person name="Fields C.J."/>
        </authorList>
    </citation>
    <scope>NUCLEOTIDE SEQUENCE</scope>
    <source>
        <strain evidence="2">Niue_2</strain>
        <tissue evidence="2">Leaf</tissue>
    </source>
</reference>
<comment type="caution">
    <text evidence="2">The sequence shown here is derived from an EMBL/GenBank/DDBJ whole genome shotgun (WGS) entry which is preliminary data.</text>
</comment>
<evidence type="ECO:0000256" key="1">
    <source>
        <dbReference type="SAM" id="Phobius"/>
    </source>
</evidence>
<dbReference type="AlphaFoldDB" id="A0A843X780"/>
<keyword evidence="3" id="KW-1185">Reference proteome</keyword>
<keyword evidence="1" id="KW-0812">Transmembrane</keyword>
<organism evidence="2 3">
    <name type="scientific">Colocasia esculenta</name>
    <name type="common">Wild taro</name>
    <name type="synonym">Arum esculentum</name>
    <dbReference type="NCBI Taxonomy" id="4460"/>
    <lineage>
        <taxon>Eukaryota</taxon>
        <taxon>Viridiplantae</taxon>
        <taxon>Streptophyta</taxon>
        <taxon>Embryophyta</taxon>
        <taxon>Tracheophyta</taxon>
        <taxon>Spermatophyta</taxon>
        <taxon>Magnoliopsida</taxon>
        <taxon>Liliopsida</taxon>
        <taxon>Araceae</taxon>
        <taxon>Aroideae</taxon>
        <taxon>Colocasieae</taxon>
        <taxon>Colocasia</taxon>
    </lineage>
</organism>
<dbReference type="OrthoDB" id="687926at2759"/>
<proteinExistence type="predicted"/>
<evidence type="ECO:0000313" key="2">
    <source>
        <dbReference type="EMBL" id="MQM15195.1"/>
    </source>
</evidence>
<keyword evidence="1" id="KW-0472">Membrane</keyword>
<protein>
    <submittedName>
        <fullName evidence="2">Uncharacterized protein</fullName>
    </submittedName>
</protein>
<feature type="transmembrane region" description="Helical" evidence="1">
    <location>
        <begin position="150"/>
        <end position="175"/>
    </location>
</feature>